<dbReference type="GO" id="GO:0008270">
    <property type="term" value="F:zinc ion binding"/>
    <property type="evidence" value="ECO:0007669"/>
    <property type="project" value="TreeGrafter"/>
</dbReference>
<feature type="binding site" evidence="7">
    <location>
        <position position="137"/>
    </location>
    <ligand>
        <name>Zn(2+)</name>
        <dbReference type="ChEBI" id="CHEBI:29105"/>
    </ligand>
</feature>
<dbReference type="Gene3D" id="3.30.1490.190">
    <property type="match status" value="1"/>
</dbReference>
<reference evidence="8 9" key="1">
    <citation type="journal article" date="2018" name="Sci. Rep.">
        <title>Genome Features and Biochemical Characteristics of a Robust, Fast Growing and Naturally Transformable Cyanobacterium Synechococcus elongatus PCC 11801 Isolated from India.</title>
        <authorList>
            <person name="Jaiswal D."/>
            <person name="Sengupta A."/>
            <person name="Sohoni S."/>
            <person name="Sengupta S."/>
            <person name="Phadnavis A.G."/>
            <person name="Pakrasi H.B."/>
            <person name="Wangikar P.P."/>
        </authorList>
    </citation>
    <scope>NUCLEOTIDE SEQUENCE [LARGE SCALE GENOMIC DNA]</scope>
    <source>
        <strain evidence="8 9">PCC 11801</strain>
    </source>
</reference>
<keyword evidence="4" id="KW-0805">Transcription regulation</keyword>
<dbReference type="GO" id="GO:0045892">
    <property type="term" value="P:negative regulation of DNA-templated transcription"/>
    <property type="evidence" value="ECO:0007669"/>
    <property type="project" value="TreeGrafter"/>
</dbReference>
<evidence type="ECO:0000256" key="7">
    <source>
        <dbReference type="PIRSR" id="PIRSR602481-1"/>
    </source>
</evidence>
<dbReference type="GO" id="GO:1900376">
    <property type="term" value="P:regulation of secondary metabolite biosynthetic process"/>
    <property type="evidence" value="ECO:0007669"/>
    <property type="project" value="TreeGrafter"/>
</dbReference>
<dbReference type="Gene3D" id="1.10.10.10">
    <property type="entry name" value="Winged helix-like DNA-binding domain superfamily/Winged helix DNA-binding domain"/>
    <property type="match status" value="1"/>
</dbReference>
<evidence type="ECO:0000313" key="9">
    <source>
        <dbReference type="Proteomes" id="UP000267249"/>
    </source>
</evidence>
<dbReference type="CDD" id="cd07153">
    <property type="entry name" value="Fur_like"/>
    <property type="match status" value="1"/>
</dbReference>
<evidence type="ECO:0000256" key="5">
    <source>
        <dbReference type="ARBA" id="ARBA00023125"/>
    </source>
</evidence>
<dbReference type="InterPro" id="IPR043135">
    <property type="entry name" value="Fur_C"/>
</dbReference>
<evidence type="ECO:0000256" key="1">
    <source>
        <dbReference type="ARBA" id="ARBA00007957"/>
    </source>
</evidence>
<dbReference type="InterPro" id="IPR036390">
    <property type="entry name" value="WH_DNA-bd_sf"/>
</dbReference>
<keyword evidence="2" id="KW-0678">Repressor</keyword>
<dbReference type="InterPro" id="IPR036388">
    <property type="entry name" value="WH-like_DNA-bd_sf"/>
</dbReference>
<dbReference type="AlphaFoldDB" id="A0AAN1QNS0"/>
<accession>A0AAN1QNS0</accession>
<dbReference type="GO" id="GO:0003700">
    <property type="term" value="F:DNA-binding transcription factor activity"/>
    <property type="evidence" value="ECO:0007669"/>
    <property type="project" value="InterPro"/>
</dbReference>
<dbReference type="Pfam" id="PF01475">
    <property type="entry name" value="FUR"/>
    <property type="match status" value="1"/>
</dbReference>
<evidence type="ECO:0000256" key="2">
    <source>
        <dbReference type="ARBA" id="ARBA00022491"/>
    </source>
</evidence>
<comment type="similarity">
    <text evidence="1">Belongs to the Fur family.</text>
</comment>
<sequence length="147" mass="16322">MTATPVLSADIRDRLQQAGLRVTPQRYAVYANLLSRHDHPTVETILQDINQALPMASKAAVYGALSVLREVGLIREVLLEEGVTRYDARTEPHHHCRCQVCGSIQDLDWDAIAPIDLSLLPPGFRPERYEVTIWGQCESCSATNAIA</sequence>
<feature type="binding site" evidence="7">
    <location>
        <position position="140"/>
    </location>
    <ligand>
        <name>Zn(2+)</name>
        <dbReference type="ChEBI" id="CHEBI:29105"/>
    </ligand>
</feature>
<dbReference type="PANTHER" id="PTHR33202">
    <property type="entry name" value="ZINC UPTAKE REGULATION PROTEIN"/>
    <property type="match status" value="1"/>
</dbReference>
<evidence type="ECO:0000256" key="6">
    <source>
        <dbReference type="ARBA" id="ARBA00023163"/>
    </source>
</evidence>
<dbReference type="PANTHER" id="PTHR33202:SF7">
    <property type="entry name" value="FERRIC UPTAKE REGULATION PROTEIN"/>
    <property type="match status" value="1"/>
</dbReference>
<dbReference type="SUPFAM" id="SSF46785">
    <property type="entry name" value="Winged helix' DNA-binding domain"/>
    <property type="match status" value="1"/>
</dbReference>
<gene>
    <name evidence="8" type="ORF">DOP62_08620</name>
</gene>
<feature type="binding site" evidence="7">
    <location>
        <position position="101"/>
    </location>
    <ligand>
        <name>Zn(2+)</name>
        <dbReference type="ChEBI" id="CHEBI:29105"/>
    </ligand>
</feature>
<comment type="cofactor">
    <cofactor evidence="7">
        <name>Zn(2+)</name>
        <dbReference type="ChEBI" id="CHEBI:29105"/>
    </cofactor>
    <text evidence="7">Binds 1 zinc ion per subunit.</text>
</comment>
<proteinExistence type="inferred from homology"/>
<keyword evidence="7" id="KW-0479">Metal-binding</keyword>
<dbReference type="InterPro" id="IPR002481">
    <property type="entry name" value="FUR"/>
</dbReference>
<feature type="binding site" evidence="7">
    <location>
        <position position="98"/>
    </location>
    <ligand>
        <name>Zn(2+)</name>
        <dbReference type="ChEBI" id="CHEBI:29105"/>
    </ligand>
</feature>
<dbReference type="GO" id="GO:0000976">
    <property type="term" value="F:transcription cis-regulatory region binding"/>
    <property type="evidence" value="ECO:0007669"/>
    <property type="project" value="TreeGrafter"/>
</dbReference>
<organism evidence="8 9">
    <name type="scientific">Synechococcus elongatus PCC 11801</name>
    <dbReference type="NCBI Taxonomy" id="2219813"/>
    <lineage>
        <taxon>Bacteria</taxon>
        <taxon>Bacillati</taxon>
        <taxon>Cyanobacteriota</taxon>
        <taxon>Cyanophyceae</taxon>
        <taxon>Synechococcales</taxon>
        <taxon>Synechococcaceae</taxon>
        <taxon>Synechococcus</taxon>
    </lineage>
</organism>
<dbReference type="Proteomes" id="UP000267249">
    <property type="component" value="Chromosome"/>
</dbReference>
<keyword evidence="3 7" id="KW-0862">Zinc</keyword>
<dbReference type="RefSeq" id="WP_208672990.1">
    <property type="nucleotide sequence ID" value="NZ_CP030139.2"/>
</dbReference>
<protein>
    <submittedName>
        <fullName evidence="8">Fur family transcriptional regulator</fullName>
    </submittedName>
</protein>
<dbReference type="EMBL" id="CP030139">
    <property type="protein sequence ID" value="AZB72766.1"/>
    <property type="molecule type" value="Genomic_DNA"/>
</dbReference>
<evidence type="ECO:0000313" key="8">
    <source>
        <dbReference type="EMBL" id="AZB72766.1"/>
    </source>
</evidence>
<name>A0AAN1QNS0_SYNEL</name>
<evidence type="ECO:0000256" key="3">
    <source>
        <dbReference type="ARBA" id="ARBA00022833"/>
    </source>
</evidence>
<keyword evidence="6" id="KW-0804">Transcription</keyword>
<evidence type="ECO:0000256" key="4">
    <source>
        <dbReference type="ARBA" id="ARBA00023015"/>
    </source>
</evidence>
<keyword evidence="5" id="KW-0238">DNA-binding</keyword>